<gene>
    <name evidence="1" type="ORF">GcM1_218041</name>
</gene>
<reference evidence="1 2" key="1">
    <citation type="journal article" date="2018" name="BMC Genomics">
        <title>Comparative genome analyses reveal sequence features reflecting distinct modes of host-adaptation between dicot and monocot powdery mildew.</title>
        <authorList>
            <person name="Wu Y."/>
            <person name="Ma X."/>
            <person name="Pan Z."/>
            <person name="Kale S.D."/>
            <person name="Song Y."/>
            <person name="King H."/>
            <person name="Zhang Q."/>
            <person name="Presley C."/>
            <person name="Deng X."/>
            <person name="Wei C.I."/>
            <person name="Xiao S."/>
        </authorList>
    </citation>
    <scope>NUCLEOTIDE SEQUENCE [LARGE SCALE GENOMIC DNA]</scope>
    <source>
        <strain evidence="1">UMSG1</strain>
    </source>
</reference>
<dbReference type="AlphaFoldDB" id="A0A420ISP3"/>
<name>A0A420ISP3_9PEZI</name>
<accession>A0A420ISP3</accession>
<comment type="caution">
    <text evidence="1">The sequence shown here is derived from an EMBL/GenBank/DDBJ whole genome shotgun (WGS) entry which is preliminary data.</text>
</comment>
<organism evidence="1 2">
    <name type="scientific">Golovinomyces cichoracearum</name>
    <dbReference type="NCBI Taxonomy" id="62708"/>
    <lineage>
        <taxon>Eukaryota</taxon>
        <taxon>Fungi</taxon>
        <taxon>Dikarya</taxon>
        <taxon>Ascomycota</taxon>
        <taxon>Pezizomycotina</taxon>
        <taxon>Leotiomycetes</taxon>
        <taxon>Erysiphales</taxon>
        <taxon>Erysiphaceae</taxon>
        <taxon>Golovinomyces</taxon>
    </lineage>
</organism>
<dbReference type="EMBL" id="MCBS01021844">
    <property type="protein sequence ID" value="RKF77563.1"/>
    <property type="molecule type" value="Genomic_DNA"/>
</dbReference>
<dbReference type="Proteomes" id="UP000285326">
    <property type="component" value="Unassembled WGS sequence"/>
</dbReference>
<evidence type="ECO:0000313" key="2">
    <source>
        <dbReference type="Proteomes" id="UP000285326"/>
    </source>
</evidence>
<sequence length="121" mass="13880">MILLGYIFYEISKIEIFDSGFESLAVQRLRILSQYVTEPQKAQEAILAAYPNIVIRLRMIRSKQQELRLKMGSKQEYTSVTIDHNSESSGSSQKQAGYSFFSSDFVGLIEAEKCQYKPIRV</sequence>
<evidence type="ECO:0000313" key="1">
    <source>
        <dbReference type="EMBL" id="RKF77563.1"/>
    </source>
</evidence>
<proteinExistence type="predicted"/>
<protein>
    <submittedName>
        <fullName evidence="1">Uncharacterized protein</fullName>
    </submittedName>
</protein>